<feature type="repeat" description="WD" evidence="6">
    <location>
        <begin position="126"/>
        <end position="168"/>
    </location>
</feature>
<evidence type="ECO:0000313" key="7">
    <source>
        <dbReference type="EMBL" id="EER32479.1"/>
    </source>
</evidence>
<evidence type="ECO:0000256" key="5">
    <source>
        <dbReference type="ARBA" id="ARBA00023242"/>
    </source>
</evidence>
<evidence type="ECO:0000256" key="1">
    <source>
        <dbReference type="ARBA" id="ARBA00004123"/>
    </source>
</evidence>
<dbReference type="GO" id="GO:0000723">
    <property type="term" value="P:telomere maintenance"/>
    <property type="evidence" value="ECO:0007669"/>
    <property type="project" value="EnsemblFungi"/>
</dbReference>
<dbReference type="InterPro" id="IPR001680">
    <property type="entry name" value="WD40_rpt"/>
</dbReference>
<accession>C5MD49</accession>
<dbReference type="SMART" id="SM00320">
    <property type="entry name" value="WD40"/>
    <property type="match status" value="3"/>
</dbReference>
<dbReference type="Pfam" id="PF00400">
    <property type="entry name" value="WD40"/>
    <property type="match status" value="2"/>
</dbReference>
<evidence type="ECO:0000256" key="6">
    <source>
        <dbReference type="PROSITE-ProRule" id="PRU00221"/>
    </source>
</evidence>
<feature type="repeat" description="WD" evidence="6">
    <location>
        <begin position="31"/>
        <end position="72"/>
    </location>
</feature>
<evidence type="ECO:0000256" key="2">
    <source>
        <dbReference type="ARBA" id="ARBA00005616"/>
    </source>
</evidence>
<dbReference type="SUPFAM" id="SSF50978">
    <property type="entry name" value="WD40 repeat-like"/>
    <property type="match status" value="1"/>
</dbReference>
<dbReference type="GO" id="GO:0031124">
    <property type="term" value="P:mRNA 3'-end processing"/>
    <property type="evidence" value="ECO:0007669"/>
    <property type="project" value="EnsemblFungi"/>
</dbReference>
<name>C5MD49_CANTT</name>
<comment type="subcellular location">
    <subcellularLocation>
        <location evidence="1">Nucleus</location>
    </subcellularLocation>
</comment>
<evidence type="ECO:0000256" key="4">
    <source>
        <dbReference type="ARBA" id="ARBA00022737"/>
    </source>
</evidence>
<protein>
    <submittedName>
        <fullName evidence="7">Uncharacterized protein</fullName>
    </submittedName>
</protein>
<dbReference type="GO" id="GO:0031126">
    <property type="term" value="P:sno(s)RNA 3'-end processing"/>
    <property type="evidence" value="ECO:0007669"/>
    <property type="project" value="EnsemblFungi"/>
</dbReference>
<dbReference type="STRING" id="294747.C5MD49"/>
<proteinExistence type="inferred from homology"/>
<dbReference type="PANTHER" id="PTHR19861">
    <property type="entry name" value="WD40 REPEAT PROTEIN SWD2"/>
    <property type="match status" value="1"/>
</dbReference>
<dbReference type="PROSITE" id="PS50294">
    <property type="entry name" value="WD_REPEATS_REGION"/>
    <property type="match status" value="1"/>
</dbReference>
<reference evidence="7 8" key="1">
    <citation type="journal article" date="2009" name="Nature">
        <title>Evolution of pathogenicity and sexual reproduction in eight Candida genomes.</title>
        <authorList>
            <person name="Butler G."/>
            <person name="Rasmussen M.D."/>
            <person name="Lin M.F."/>
            <person name="Santos M.A."/>
            <person name="Sakthikumar S."/>
            <person name="Munro C.A."/>
            <person name="Rheinbay E."/>
            <person name="Grabherr M."/>
            <person name="Forche A."/>
            <person name="Reedy J.L."/>
            <person name="Agrafioti I."/>
            <person name="Arnaud M.B."/>
            <person name="Bates S."/>
            <person name="Brown A.J."/>
            <person name="Brunke S."/>
            <person name="Costanzo M.C."/>
            <person name="Fitzpatrick D.A."/>
            <person name="de Groot P.W."/>
            <person name="Harris D."/>
            <person name="Hoyer L.L."/>
            <person name="Hube B."/>
            <person name="Klis F.M."/>
            <person name="Kodira C."/>
            <person name="Lennard N."/>
            <person name="Logue M.E."/>
            <person name="Martin R."/>
            <person name="Neiman A.M."/>
            <person name="Nikolaou E."/>
            <person name="Quail M.A."/>
            <person name="Quinn J."/>
            <person name="Santos M.C."/>
            <person name="Schmitzberger F.F."/>
            <person name="Sherlock G."/>
            <person name="Shah P."/>
            <person name="Silverstein K.A."/>
            <person name="Skrzypek M.S."/>
            <person name="Soll D."/>
            <person name="Staggs R."/>
            <person name="Stansfield I."/>
            <person name="Stumpf M.P."/>
            <person name="Sudbery P.E."/>
            <person name="Srikantha T."/>
            <person name="Zeng Q."/>
            <person name="Berman J."/>
            <person name="Berriman M."/>
            <person name="Heitman J."/>
            <person name="Gow N.A."/>
            <person name="Lorenz M.C."/>
            <person name="Birren B.W."/>
            <person name="Kellis M."/>
            <person name="Cuomo C.A."/>
        </authorList>
    </citation>
    <scope>NUCLEOTIDE SEQUENCE [LARGE SCALE GENOMIC DNA]</scope>
    <source>
        <strain evidence="8">ATCC MYA-3404 / T1</strain>
    </source>
</reference>
<dbReference type="GO" id="GO:0048188">
    <property type="term" value="C:Set1C/COMPASS complex"/>
    <property type="evidence" value="ECO:0007669"/>
    <property type="project" value="EnsemblFungi"/>
</dbReference>
<dbReference type="Gene3D" id="2.130.10.10">
    <property type="entry name" value="YVTN repeat-like/Quinoprotein amine dehydrogenase"/>
    <property type="match status" value="2"/>
</dbReference>
<dbReference type="InterPro" id="IPR015943">
    <property type="entry name" value="WD40/YVTN_repeat-like_dom_sf"/>
</dbReference>
<evidence type="ECO:0000313" key="8">
    <source>
        <dbReference type="Proteomes" id="UP000002037"/>
    </source>
</evidence>
<dbReference type="GeneID" id="8297128"/>
<dbReference type="GO" id="GO:0005847">
    <property type="term" value="C:mRNA cleavage and polyadenylation specificity factor complex"/>
    <property type="evidence" value="ECO:0007669"/>
    <property type="project" value="EnsemblFungi"/>
</dbReference>
<keyword evidence="5" id="KW-0539">Nucleus</keyword>
<dbReference type="InterPro" id="IPR037867">
    <property type="entry name" value="Swd2/WDR82"/>
</dbReference>
<keyword evidence="3 6" id="KW-0853">WD repeat</keyword>
<dbReference type="GO" id="GO:0042800">
    <property type="term" value="F:histone H3K4 methyltransferase activity"/>
    <property type="evidence" value="ECO:0007669"/>
    <property type="project" value="EnsemblFungi"/>
</dbReference>
<organism evidence="7 8">
    <name type="scientific">Candida tropicalis (strain ATCC MYA-3404 / T1)</name>
    <name type="common">Yeast</name>
    <dbReference type="NCBI Taxonomy" id="294747"/>
    <lineage>
        <taxon>Eukaryota</taxon>
        <taxon>Fungi</taxon>
        <taxon>Dikarya</taxon>
        <taxon>Ascomycota</taxon>
        <taxon>Saccharomycotina</taxon>
        <taxon>Pichiomycetes</taxon>
        <taxon>Debaryomycetaceae</taxon>
        <taxon>Candida/Lodderomyces clade</taxon>
        <taxon>Candida</taxon>
    </lineage>
</organism>
<dbReference type="KEGG" id="ctp:CTRG_04150"/>
<evidence type="ECO:0000256" key="3">
    <source>
        <dbReference type="ARBA" id="ARBA00022574"/>
    </source>
</evidence>
<dbReference type="PANTHER" id="PTHR19861:SF0">
    <property type="entry name" value="WD REPEAT-CONTAINING PROTEIN 82"/>
    <property type="match status" value="1"/>
</dbReference>
<dbReference type="EMBL" id="GG692399">
    <property type="protein sequence ID" value="EER32479.1"/>
    <property type="molecule type" value="Genomic_DNA"/>
</dbReference>
<dbReference type="GO" id="GO:0003682">
    <property type="term" value="F:chromatin binding"/>
    <property type="evidence" value="ECO:0007669"/>
    <property type="project" value="TreeGrafter"/>
</dbReference>
<dbReference type="RefSeq" id="XP_002549853.1">
    <property type="nucleotide sequence ID" value="XM_002549807.1"/>
</dbReference>
<sequence>MSRVPNSQPVTITSTIDAKSLSTLQATKLFNYHQGASITSLDFDDNGQFLVSSGIDKSIQLYDCNKGTHIKNIQSQKYGVHSAIFTHEELNCLYLSTPENPSTEENLDDNSIRYLSLNSNQYIRYFKGHKLQVNNIEINPTDNNTFLSSSFDGTVKLWDFKNTSPVGNIEIGSNSIIGYDPQGIVIGVGAVQNKKGILKLYNLKNFDKIPFLIKEIDILPEQIWNKLEFSNNGKLILISTDSPEHYILDSFSGDILAIVRLAISSNPDIPMNWMKFKYPYTGCCTFSPCGKYLFVGTPKNTINIYDVSNLQPTGNGRPVILSRTTNVLHTTNCGLPKIVAFNPKLFELASADTTVTLWSPS</sequence>
<dbReference type="HOGENOM" id="CLU_044117_3_0_1"/>
<dbReference type="InterPro" id="IPR036322">
    <property type="entry name" value="WD40_repeat_dom_sf"/>
</dbReference>
<gene>
    <name evidence="7" type="ORF">CTRG_04150</name>
</gene>
<comment type="similarity">
    <text evidence="2">Belongs to the WD repeat SWD2 family.</text>
</comment>
<dbReference type="Proteomes" id="UP000002037">
    <property type="component" value="Unassembled WGS sequence"/>
</dbReference>
<keyword evidence="4" id="KW-0677">Repeat</keyword>
<dbReference type="PROSITE" id="PS50082">
    <property type="entry name" value="WD_REPEATS_2"/>
    <property type="match status" value="2"/>
</dbReference>
<dbReference type="eggNOG" id="KOG1446">
    <property type="taxonomic scope" value="Eukaryota"/>
</dbReference>
<dbReference type="OrthoDB" id="27537at2759"/>
<dbReference type="AlphaFoldDB" id="C5MD49"/>
<dbReference type="VEuPathDB" id="FungiDB:CTRG_04150"/>
<keyword evidence="8" id="KW-1185">Reference proteome</keyword>